<accession>A0A7C9VMB8</accession>
<evidence type="ECO:0000256" key="4">
    <source>
        <dbReference type="ARBA" id="ARBA00023136"/>
    </source>
</evidence>
<name>A0A7C9VMB8_9BRAD</name>
<evidence type="ECO:0000259" key="6">
    <source>
        <dbReference type="Pfam" id="PF00892"/>
    </source>
</evidence>
<dbReference type="InterPro" id="IPR000620">
    <property type="entry name" value="EamA_dom"/>
</dbReference>
<feature type="transmembrane region" description="Helical" evidence="5">
    <location>
        <begin position="7"/>
        <end position="26"/>
    </location>
</feature>
<reference evidence="7" key="1">
    <citation type="submission" date="2020-02" db="EMBL/GenBank/DDBJ databases">
        <title>Draft genome sequence of Candidatus Afipia apatlaquensis IBT-C3, a potential strain for decolorization of textile dyes.</title>
        <authorList>
            <person name="Sanchez-Reyes A."/>
            <person name="Breton-Deval L."/>
            <person name="Mangelson H."/>
            <person name="Sanchez-Flores A."/>
        </authorList>
    </citation>
    <scope>NUCLEOTIDE SEQUENCE [LARGE SCALE GENOMIC DNA]</scope>
    <source>
        <strain evidence="7">IBT-C3</strain>
    </source>
</reference>
<dbReference type="InterPro" id="IPR050638">
    <property type="entry name" value="AA-Vitamin_Transporters"/>
</dbReference>
<dbReference type="GO" id="GO:0016020">
    <property type="term" value="C:membrane"/>
    <property type="evidence" value="ECO:0007669"/>
    <property type="project" value="UniProtKB-SubCell"/>
</dbReference>
<feature type="transmembrane region" description="Helical" evidence="5">
    <location>
        <begin position="261"/>
        <end position="279"/>
    </location>
</feature>
<dbReference type="EMBL" id="JAAMRR010000886">
    <property type="protein sequence ID" value="NGX96912.1"/>
    <property type="molecule type" value="Genomic_DNA"/>
</dbReference>
<dbReference type="PANTHER" id="PTHR32322">
    <property type="entry name" value="INNER MEMBRANE TRANSPORTER"/>
    <property type="match status" value="1"/>
</dbReference>
<comment type="subcellular location">
    <subcellularLocation>
        <location evidence="1">Membrane</location>
        <topology evidence="1">Multi-pass membrane protein</topology>
    </subcellularLocation>
</comment>
<evidence type="ECO:0000256" key="1">
    <source>
        <dbReference type="ARBA" id="ARBA00004141"/>
    </source>
</evidence>
<evidence type="ECO:0000313" key="7">
    <source>
        <dbReference type="EMBL" id="NGX96912.1"/>
    </source>
</evidence>
<feature type="transmembrane region" description="Helical" evidence="5">
    <location>
        <begin position="236"/>
        <end position="255"/>
    </location>
</feature>
<feature type="transmembrane region" description="Helical" evidence="5">
    <location>
        <begin position="139"/>
        <end position="157"/>
    </location>
</feature>
<organism evidence="7 8">
    <name type="scientific">Candidatus Afipia apatlaquensis</name>
    <dbReference type="NCBI Taxonomy" id="2712852"/>
    <lineage>
        <taxon>Bacteria</taxon>
        <taxon>Pseudomonadati</taxon>
        <taxon>Pseudomonadota</taxon>
        <taxon>Alphaproteobacteria</taxon>
        <taxon>Hyphomicrobiales</taxon>
        <taxon>Nitrobacteraceae</taxon>
        <taxon>Afipia</taxon>
    </lineage>
</organism>
<feature type="transmembrane region" description="Helical" evidence="5">
    <location>
        <begin position="57"/>
        <end position="79"/>
    </location>
</feature>
<dbReference type="SUPFAM" id="SSF103481">
    <property type="entry name" value="Multidrug resistance efflux transporter EmrE"/>
    <property type="match status" value="2"/>
</dbReference>
<dbReference type="PANTHER" id="PTHR32322:SF9">
    <property type="entry name" value="AMINO-ACID METABOLITE EFFLUX PUMP-RELATED"/>
    <property type="match status" value="1"/>
</dbReference>
<comment type="caution">
    <text evidence="7">The sequence shown here is derived from an EMBL/GenBank/DDBJ whole genome shotgun (WGS) entry which is preliminary data.</text>
</comment>
<dbReference type="AlphaFoldDB" id="A0A7C9VMB8"/>
<keyword evidence="3 5" id="KW-1133">Transmembrane helix</keyword>
<dbReference type="InterPro" id="IPR037185">
    <property type="entry name" value="EmrE-like"/>
</dbReference>
<feature type="domain" description="EamA" evidence="6">
    <location>
        <begin position="6"/>
        <end position="128"/>
    </location>
</feature>
<keyword evidence="2 5" id="KW-0812">Transmembrane</keyword>
<feature type="transmembrane region" description="Helical" evidence="5">
    <location>
        <begin position="169"/>
        <end position="188"/>
    </location>
</feature>
<evidence type="ECO:0000313" key="8">
    <source>
        <dbReference type="Proteomes" id="UP000480266"/>
    </source>
</evidence>
<evidence type="ECO:0000256" key="3">
    <source>
        <dbReference type="ARBA" id="ARBA00022989"/>
    </source>
</evidence>
<feature type="domain" description="EamA" evidence="6">
    <location>
        <begin position="143"/>
        <end position="278"/>
    </location>
</feature>
<dbReference type="Pfam" id="PF00892">
    <property type="entry name" value="EamA"/>
    <property type="match status" value="2"/>
</dbReference>
<protein>
    <submittedName>
        <fullName evidence="7">EamA family transporter</fullName>
    </submittedName>
</protein>
<feature type="transmembrane region" description="Helical" evidence="5">
    <location>
        <begin position="200"/>
        <end position="224"/>
    </location>
</feature>
<keyword evidence="8" id="KW-1185">Reference proteome</keyword>
<dbReference type="Proteomes" id="UP000480266">
    <property type="component" value="Unassembled WGS sequence"/>
</dbReference>
<evidence type="ECO:0000256" key="5">
    <source>
        <dbReference type="SAM" id="Phobius"/>
    </source>
</evidence>
<keyword evidence="4 5" id="KW-0472">Membrane</keyword>
<sequence>MKPIDIVLAVVVAVIWGVGFVATRFAVDEMSATLLTTLRFAITALPCLFLPRPKLSWVLIIAISWLLVAQFLAQTYGLAHGVPAGLTAVIVQSQALFTVAFAAIFLRELPTRIQVLGIAIAMCGLLLICFTVGYDFSVWAFSVSMTAPVSFAVSNLMLRRAQDVSMLDLFAWIGLLAMVPLLMVLFFVDGPAVTWQALTHMSLLAALCVLALAVLGTTLGYWIWGRLLRRYSAAQVVPFALLVPFFGAGASSLVFGETFGTLRLTGMIVVVFGIAVMLLSRRPPPLVEVA</sequence>
<gene>
    <name evidence="7" type="ORF">G4V63_17365</name>
</gene>
<proteinExistence type="predicted"/>
<feature type="transmembrane region" description="Helical" evidence="5">
    <location>
        <begin position="32"/>
        <end position="50"/>
    </location>
</feature>
<feature type="transmembrane region" description="Helical" evidence="5">
    <location>
        <begin position="113"/>
        <end position="133"/>
    </location>
</feature>
<evidence type="ECO:0000256" key="2">
    <source>
        <dbReference type="ARBA" id="ARBA00022692"/>
    </source>
</evidence>
<feature type="transmembrane region" description="Helical" evidence="5">
    <location>
        <begin position="85"/>
        <end position="106"/>
    </location>
</feature>